<reference evidence="3 4" key="1">
    <citation type="submission" date="2018-08" db="EMBL/GenBank/DDBJ databases">
        <title>Lysobacter sp. zong2l5, whole genome shotgun sequence.</title>
        <authorList>
            <person name="Zhang X."/>
            <person name="Feng G."/>
            <person name="Zhu H."/>
        </authorList>
    </citation>
    <scope>NUCLEOTIDE SEQUENCE [LARGE SCALE GENOMIC DNA]</scope>
    <source>
        <strain evidence="4">zong2l5</strain>
    </source>
</reference>
<evidence type="ECO:0000313" key="3">
    <source>
        <dbReference type="EMBL" id="RDZ28761.1"/>
    </source>
</evidence>
<keyword evidence="4" id="KW-1185">Reference proteome</keyword>
<dbReference type="EMBL" id="QTSU01000001">
    <property type="protein sequence ID" value="RDZ28761.1"/>
    <property type="molecule type" value="Genomic_DNA"/>
</dbReference>
<dbReference type="Gene3D" id="3.40.710.10">
    <property type="entry name" value="DD-peptidase/beta-lactamase superfamily"/>
    <property type="match status" value="2"/>
</dbReference>
<dbReference type="SUPFAM" id="SSF56601">
    <property type="entry name" value="beta-lactamase/transpeptidase-like"/>
    <property type="match status" value="2"/>
</dbReference>
<comment type="caution">
    <text evidence="3">The sequence shown here is derived from an EMBL/GenBank/DDBJ whole genome shotgun (WGS) entry which is preliminary data.</text>
</comment>
<dbReference type="InterPro" id="IPR050491">
    <property type="entry name" value="AmpC-like"/>
</dbReference>
<dbReference type="AlphaFoldDB" id="A0A371K4A0"/>
<evidence type="ECO:0000313" key="4">
    <source>
        <dbReference type="Proteomes" id="UP000264492"/>
    </source>
</evidence>
<dbReference type="PANTHER" id="PTHR46825">
    <property type="entry name" value="D-ALANYL-D-ALANINE-CARBOXYPEPTIDASE/ENDOPEPTIDASE AMPH"/>
    <property type="match status" value="1"/>
</dbReference>
<dbReference type="Proteomes" id="UP000264492">
    <property type="component" value="Unassembled WGS sequence"/>
</dbReference>
<sequence length="618" mass="66864">MHPQIPFVQEHYPMRSKAVSRSLVLAVSALVLAAAASAPAFALPCQTCEMPDPSDPKVNPPKQLSPLEMKIDPLVWAQMQEDKLPGVTVAVTRNGALLFNKGYGYANTQTQQLMTANTRSRIGSVTKAAITGPAGFQLMQAEGINPATKTLYGANGIFGNEFANDILRGANRYTPIIEMDIGQNDHTFTWYNDLTYSEGATNDLDKYNPPLPYTLPPGRQPIDILGMGIAANGQVYTWYHAARTTQTDTPAITRSIGTAADLDAYDPQTTETVKLPAGKTAYDIVGIAIAKSNNHVYVWYQDGTYSEGYSMDFDYYSKGVKPYSWPAQASGSSYDIRGMAIASNDHVYTWFGNGQASSGMSHDLDKYIAPYGYTLPATLNGPNWVNLYSTITVQNLLDHRAGFTRSGDVPGTAELFGTAEANVTYKQIHRHFLRTRPLLRTPGGNSQYSNHGFGLWTLLIEKMSGQTYRDYVHDHYLLPAGVADDIEPQAASPDSRDSANHILVGGVPVPGPYEPSTTGLAAGGYRGTARALTILTAKLDGKYSDADMDRMGWGAPGDGSLEHNGGADGGMAYVVMFPAGYVSPKGKNLGGVHVAVVANRWGNLGLFEEMAREIAEQL</sequence>
<dbReference type="InterPro" id="IPR012338">
    <property type="entry name" value="Beta-lactam/transpept-like"/>
</dbReference>
<dbReference type="Pfam" id="PF00144">
    <property type="entry name" value="Beta-lactamase"/>
    <property type="match status" value="2"/>
</dbReference>
<keyword evidence="3" id="KW-0378">Hydrolase</keyword>
<dbReference type="GO" id="GO:0016787">
    <property type="term" value="F:hydrolase activity"/>
    <property type="evidence" value="ECO:0007669"/>
    <property type="project" value="UniProtKB-KW"/>
</dbReference>
<proteinExistence type="predicted"/>
<feature type="signal peptide" evidence="1">
    <location>
        <begin position="1"/>
        <end position="42"/>
    </location>
</feature>
<feature type="chain" id="PRO_5016737542" evidence="1">
    <location>
        <begin position="43"/>
        <end position="618"/>
    </location>
</feature>
<feature type="domain" description="Beta-lactamase-related" evidence="2">
    <location>
        <begin position="75"/>
        <end position="141"/>
    </location>
</feature>
<evidence type="ECO:0000259" key="2">
    <source>
        <dbReference type="Pfam" id="PF00144"/>
    </source>
</evidence>
<accession>A0A371K4A0</accession>
<evidence type="ECO:0000256" key="1">
    <source>
        <dbReference type="SAM" id="SignalP"/>
    </source>
</evidence>
<dbReference type="PANTHER" id="PTHR46825:SF9">
    <property type="entry name" value="BETA-LACTAMASE-RELATED DOMAIN-CONTAINING PROTEIN"/>
    <property type="match status" value="1"/>
</dbReference>
<organism evidence="3 4">
    <name type="scientific">Lysobacter silvisoli</name>
    <dbReference type="NCBI Taxonomy" id="2293254"/>
    <lineage>
        <taxon>Bacteria</taxon>
        <taxon>Pseudomonadati</taxon>
        <taxon>Pseudomonadota</taxon>
        <taxon>Gammaproteobacteria</taxon>
        <taxon>Lysobacterales</taxon>
        <taxon>Lysobacteraceae</taxon>
        <taxon>Lysobacter</taxon>
    </lineage>
</organism>
<gene>
    <name evidence="3" type="ORF">DX914_06480</name>
</gene>
<keyword evidence="1" id="KW-0732">Signal</keyword>
<name>A0A371K4A0_9GAMM</name>
<dbReference type="InterPro" id="IPR001466">
    <property type="entry name" value="Beta-lactam-related"/>
</dbReference>
<feature type="domain" description="Beta-lactamase-related" evidence="2">
    <location>
        <begin position="388"/>
        <end position="616"/>
    </location>
</feature>
<protein>
    <submittedName>
        <fullName evidence="3">Class A beta-lactamase-related serine hydrolase</fullName>
    </submittedName>
</protein>